<keyword evidence="1" id="KW-0732">Signal</keyword>
<protein>
    <submittedName>
        <fullName evidence="2">Uncharacterized protein</fullName>
    </submittedName>
</protein>
<evidence type="ECO:0000313" key="3">
    <source>
        <dbReference type="Proteomes" id="UP000219327"/>
    </source>
</evidence>
<feature type="signal peptide" evidence="1">
    <location>
        <begin position="1"/>
        <end position="27"/>
    </location>
</feature>
<dbReference type="AlphaFoldDB" id="A0A2A5WIT7"/>
<dbReference type="Proteomes" id="UP000219327">
    <property type="component" value="Unassembled WGS sequence"/>
</dbReference>
<evidence type="ECO:0000256" key="1">
    <source>
        <dbReference type="SAM" id="SignalP"/>
    </source>
</evidence>
<name>A0A2A5WIT7_9GAMM</name>
<reference evidence="2 3" key="1">
    <citation type="submission" date="2017-08" db="EMBL/GenBank/DDBJ databases">
        <title>Fine stratification of microbial communities through a metagenomic profile of the photic zone.</title>
        <authorList>
            <person name="Haro-Moreno J.M."/>
            <person name="Lopez-Perez M."/>
            <person name="De La Torre J."/>
            <person name="Picazo A."/>
            <person name="Camacho A."/>
            <person name="Rodriguez-Valera F."/>
        </authorList>
    </citation>
    <scope>NUCLEOTIDE SEQUENCE [LARGE SCALE GENOMIC DNA]</scope>
    <source>
        <strain evidence="2">MED-G24</strain>
    </source>
</reference>
<dbReference type="EMBL" id="NTKD01000072">
    <property type="protein sequence ID" value="PDH36223.1"/>
    <property type="molecule type" value="Genomic_DNA"/>
</dbReference>
<evidence type="ECO:0000313" key="2">
    <source>
        <dbReference type="EMBL" id="PDH36223.1"/>
    </source>
</evidence>
<sequence length="63" mass="6677">MTARFVPSTWGTSLLLLLMSVSGVASAEDLCAINNVNQLMETPATVRVAPSYPTPVLRKNVSG</sequence>
<comment type="caution">
    <text evidence="2">The sequence shown here is derived from an EMBL/GenBank/DDBJ whole genome shotgun (WGS) entry which is preliminary data.</text>
</comment>
<proteinExistence type="predicted"/>
<organism evidence="2 3">
    <name type="scientific">OM182 bacterium MED-G24</name>
    <dbReference type="NCBI Taxonomy" id="1986255"/>
    <lineage>
        <taxon>Bacteria</taxon>
        <taxon>Pseudomonadati</taxon>
        <taxon>Pseudomonadota</taxon>
        <taxon>Gammaproteobacteria</taxon>
        <taxon>OMG group</taxon>
        <taxon>OM182 clade</taxon>
    </lineage>
</organism>
<gene>
    <name evidence="2" type="ORF">CNE99_10025</name>
</gene>
<accession>A0A2A5WIT7</accession>
<feature type="chain" id="PRO_5013241273" evidence="1">
    <location>
        <begin position="28"/>
        <end position="63"/>
    </location>
</feature>